<dbReference type="SUPFAM" id="SSF81324">
    <property type="entry name" value="Voltage-gated potassium channels"/>
    <property type="match status" value="1"/>
</dbReference>
<evidence type="ECO:0000259" key="3">
    <source>
        <dbReference type="Pfam" id="PF07885"/>
    </source>
</evidence>
<protein>
    <recommendedName>
        <fullName evidence="3">Potassium channel domain-containing protein</fullName>
    </recommendedName>
</protein>
<feature type="transmembrane region" description="Helical" evidence="2">
    <location>
        <begin position="78"/>
        <end position="97"/>
    </location>
</feature>
<feature type="domain" description="Potassium channel" evidence="3">
    <location>
        <begin position="175"/>
        <end position="243"/>
    </location>
</feature>
<name>A0A480B129_9BURK</name>
<proteinExistence type="predicted"/>
<dbReference type="Pfam" id="PF07885">
    <property type="entry name" value="Ion_trans_2"/>
    <property type="match status" value="1"/>
</dbReference>
<accession>A0A480B129</accession>
<organism evidence="4 5">
    <name type="scientific">Pseudaquabacterium pictum</name>
    <dbReference type="NCBI Taxonomy" id="2315236"/>
    <lineage>
        <taxon>Bacteria</taxon>
        <taxon>Pseudomonadati</taxon>
        <taxon>Pseudomonadota</taxon>
        <taxon>Betaproteobacteria</taxon>
        <taxon>Burkholderiales</taxon>
        <taxon>Sphaerotilaceae</taxon>
        <taxon>Pseudaquabacterium</taxon>
    </lineage>
</organism>
<dbReference type="EMBL" id="BJCL01000024">
    <property type="protein sequence ID" value="GCL66057.1"/>
    <property type="molecule type" value="Genomic_DNA"/>
</dbReference>
<feature type="coiled-coil region" evidence="1">
    <location>
        <begin position="258"/>
        <end position="285"/>
    </location>
</feature>
<evidence type="ECO:0000256" key="2">
    <source>
        <dbReference type="SAM" id="Phobius"/>
    </source>
</evidence>
<dbReference type="AlphaFoldDB" id="A0A480B129"/>
<keyword evidence="1" id="KW-0175">Coiled coil</keyword>
<dbReference type="Gene3D" id="1.10.287.70">
    <property type="match status" value="1"/>
</dbReference>
<feature type="transmembrane region" description="Helical" evidence="2">
    <location>
        <begin position="221"/>
        <end position="242"/>
    </location>
</feature>
<feature type="transmembrane region" description="Helical" evidence="2">
    <location>
        <begin position="109"/>
        <end position="128"/>
    </location>
</feature>
<keyword evidence="5" id="KW-1185">Reference proteome</keyword>
<comment type="caution">
    <text evidence="4">The sequence shown here is derived from an EMBL/GenBank/DDBJ whole genome shotgun (WGS) entry which is preliminary data.</text>
</comment>
<evidence type="ECO:0000256" key="1">
    <source>
        <dbReference type="SAM" id="Coils"/>
    </source>
</evidence>
<gene>
    <name evidence="4" type="ORF">AQPW35_51380</name>
</gene>
<feature type="transmembrane region" description="Helical" evidence="2">
    <location>
        <begin position="166"/>
        <end position="186"/>
    </location>
</feature>
<keyword evidence="2" id="KW-0472">Membrane</keyword>
<evidence type="ECO:0000313" key="5">
    <source>
        <dbReference type="Proteomes" id="UP000301751"/>
    </source>
</evidence>
<feature type="transmembrane region" description="Helical" evidence="2">
    <location>
        <begin position="54"/>
        <end position="72"/>
    </location>
</feature>
<dbReference type="InterPro" id="IPR013099">
    <property type="entry name" value="K_chnl_dom"/>
</dbReference>
<feature type="transmembrane region" description="Helical" evidence="2">
    <location>
        <begin position="134"/>
        <end position="154"/>
    </location>
</feature>
<keyword evidence="2" id="KW-1133">Transmembrane helix</keyword>
<evidence type="ECO:0000313" key="4">
    <source>
        <dbReference type="EMBL" id="GCL66057.1"/>
    </source>
</evidence>
<dbReference type="Proteomes" id="UP000301751">
    <property type="component" value="Unassembled WGS sequence"/>
</dbReference>
<reference evidence="5" key="1">
    <citation type="submission" date="2019-03" db="EMBL/GenBank/DDBJ databases">
        <title>Aquabacterium pictum sp.nov., the first bacteriochlorophyll a-containing freshwater bacterium in the genus Aquabacterium of the class Betaproteobacteria.</title>
        <authorList>
            <person name="Hirose S."/>
            <person name="Tank M."/>
            <person name="Hara E."/>
            <person name="Tamaki H."/>
            <person name="Takaichi S."/>
            <person name="Haruta S."/>
            <person name="Hanada S."/>
        </authorList>
    </citation>
    <scope>NUCLEOTIDE SEQUENCE [LARGE SCALE GENOMIC DNA]</scope>
    <source>
        <strain evidence="5">W35</strain>
    </source>
</reference>
<keyword evidence="2" id="KW-0812">Transmembrane</keyword>
<sequence>MTGVNRHRVASRLGCGQTMATDFSQRFRRGTLWGLRSPPRDALRARRSERRWRWPVLLALACTIPAFYAELLDEPTPWIAKAAYALAAMVALLALATTARHTSHPLQHLRANALGLALAAGLAVSVVLPESSQSLPALLFRLLVAGLTLVRMVWGLQHLVTRGGMAYMLLLATTVLGLCGIGFWWLEPKALSLADGLWLAFTTAATVGYGDIVPSTPASKIFSVFVVMLGYGVVSLVTAAIATKWVETEERAIEHEVLRDMHRQMDALRAELAALRQDLADGRAAAPADRSG</sequence>